<feature type="transmembrane region" description="Helical" evidence="1">
    <location>
        <begin position="241"/>
        <end position="260"/>
    </location>
</feature>
<evidence type="ECO:0000313" key="3">
    <source>
        <dbReference type="EMBL" id="AKJ94109.1"/>
    </source>
</evidence>
<feature type="signal peptide" evidence="2">
    <location>
        <begin position="1"/>
        <end position="25"/>
    </location>
</feature>
<dbReference type="RefSeq" id="WP_019568124.1">
    <property type="nucleotide sequence ID" value="NZ_CP011367.1"/>
</dbReference>
<evidence type="ECO:0008006" key="5">
    <source>
        <dbReference type="Google" id="ProtNLM"/>
    </source>
</evidence>
<evidence type="ECO:0000313" key="4">
    <source>
        <dbReference type="Proteomes" id="UP000064201"/>
    </source>
</evidence>
<dbReference type="PATRIC" id="fig|106634.4.peg.287"/>
<proteinExistence type="predicted"/>
<evidence type="ECO:0000256" key="1">
    <source>
        <dbReference type="SAM" id="Phobius"/>
    </source>
</evidence>
<reference evidence="3 4" key="1">
    <citation type="submission" date="2015-04" db="EMBL/GenBank/DDBJ databases">
        <title>Complete Sequence for the Genome of the Thioalkalivibrio versutus D301.</title>
        <authorList>
            <person name="Mu T."/>
            <person name="Zhou J."/>
            <person name="Xu X."/>
        </authorList>
    </citation>
    <scope>NUCLEOTIDE SEQUENCE [LARGE SCALE GENOMIC DNA]</scope>
    <source>
        <strain evidence="3 4">D301</strain>
    </source>
</reference>
<feature type="chain" id="PRO_5002553788" description="PEP-CTERM sorting domain-containing protein" evidence="2">
    <location>
        <begin position="26"/>
        <end position="268"/>
    </location>
</feature>
<dbReference type="KEGG" id="tvr:TVD_01405"/>
<dbReference type="EMBL" id="CP011367">
    <property type="protein sequence ID" value="AKJ94109.1"/>
    <property type="molecule type" value="Genomic_DNA"/>
</dbReference>
<name>A0A0G3G166_9GAMM</name>
<keyword evidence="1" id="KW-1133">Transmembrane helix</keyword>
<dbReference type="InterPro" id="IPR013424">
    <property type="entry name" value="Ice-binding_C"/>
</dbReference>
<dbReference type="STRING" id="106634.TVD_01405"/>
<dbReference type="NCBIfam" id="TIGR02595">
    <property type="entry name" value="PEP_CTERM"/>
    <property type="match status" value="1"/>
</dbReference>
<gene>
    <name evidence="3" type="ORF">TVD_01405</name>
</gene>
<keyword evidence="2" id="KW-0732">Signal</keyword>
<keyword evidence="1" id="KW-0472">Membrane</keyword>
<keyword evidence="1" id="KW-0812">Transmembrane</keyword>
<dbReference type="NCBIfam" id="NF038132">
    <property type="entry name" value="PEP_NF038132"/>
    <property type="match status" value="1"/>
</dbReference>
<organism evidence="3 4">
    <name type="scientific">Thioalkalivibrio versutus</name>
    <dbReference type="NCBI Taxonomy" id="106634"/>
    <lineage>
        <taxon>Bacteria</taxon>
        <taxon>Pseudomonadati</taxon>
        <taxon>Pseudomonadota</taxon>
        <taxon>Gammaproteobacteria</taxon>
        <taxon>Chromatiales</taxon>
        <taxon>Ectothiorhodospiraceae</taxon>
        <taxon>Thioalkalivibrio</taxon>
    </lineage>
</organism>
<dbReference type="OrthoDB" id="5781575at2"/>
<sequence length="268" mass="27850">MKRSIKYLALVSALGAFGWMQPAHSAPIDISSWTCVGSCGTSTADGDVTLSPFGSSEYGWISTSNGPSIDGLDVGSETTGSTITSPLFSANEGDELSFFFNYVTSDGGTFTDYAWALLLDSNLNPALQLFTARTTPDGDTVPGFNLPEPDAEVSLDPSETPVIAGAPDWSPLGDSSGTCWSGGCGYTGWINSSFSFLETGNYALQFGVVNWSDTAYQSGLAFDGATIAGEAIGGNGPPNEIPVPATLALFFTGLVALVGIRRKDLQAS</sequence>
<keyword evidence="4" id="KW-1185">Reference proteome</keyword>
<dbReference type="Proteomes" id="UP000064201">
    <property type="component" value="Chromosome"/>
</dbReference>
<accession>A0A0G3G166</accession>
<evidence type="ECO:0000256" key="2">
    <source>
        <dbReference type="SAM" id="SignalP"/>
    </source>
</evidence>
<dbReference type="AlphaFoldDB" id="A0A0G3G166"/>
<protein>
    <recommendedName>
        <fullName evidence="5">PEP-CTERM sorting domain-containing protein</fullName>
    </recommendedName>
</protein>